<dbReference type="InterPro" id="IPR001516">
    <property type="entry name" value="Proton_antipo_N"/>
</dbReference>
<dbReference type="STRING" id="1945662.B0A89_03695"/>
<evidence type="ECO:0000256" key="4">
    <source>
        <dbReference type="ARBA" id="ARBA00022449"/>
    </source>
</evidence>
<dbReference type="InterPro" id="IPR001750">
    <property type="entry name" value="ND/Mrp_TM"/>
</dbReference>
<dbReference type="InterPro" id="IPR007182">
    <property type="entry name" value="MnhB"/>
</dbReference>
<feature type="transmembrane region" description="Helical" evidence="11">
    <location>
        <begin position="748"/>
        <end position="768"/>
    </location>
</feature>
<keyword evidence="7 11" id="KW-1133">Transmembrane helix</keyword>
<gene>
    <name evidence="17" type="ORF">B0A89_03695</name>
</gene>
<feature type="transmembrane region" description="Helical" evidence="11">
    <location>
        <begin position="623"/>
        <end position="643"/>
    </location>
</feature>
<comment type="subcellular location">
    <subcellularLocation>
        <location evidence="2">Cell membrane</location>
        <topology evidence="2">Multi-pass membrane protein</topology>
    </subcellularLocation>
    <subcellularLocation>
        <location evidence="10">Membrane</location>
        <topology evidence="10">Multi-pass membrane protein</topology>
    </subcellularLocation>
</comment>
<feature type="domain" description="NADH:quinone oxidoreductase/Mrp antiporter transmembrane" evidence="12">
    <location>
        <begin position="126"/>
        <end position="409"/>
    </location>
</feature>
<feature type="transmembrane region" description="Helical" evidence="11">
    <location>
        <begin position="162"/>
        <end position="185"/>
    </location>
</feature>
<dbReference type="GO" id="GO:0015297">
    <property type="term" value="F:antiporter activity"/>
    <property type="evidence" value="ECO:0007669"/>
    <property type="project" value="UniProtKB-KW"/>
</dbReference>
<feature type="transmembrane region" description="Helical" evidence="11">
    <location>
        <begin position="367"/>
        <end position="386"/>
    </location>
</feature>
<evidence type="ECO:0000259" key="15">
    <source>
        <dbReference type="Pfam" id="PF13244"/>
    </source>
</evidence>
<dbReference type="NCBIfam" id="NF009288">
    <property type="entry name" value="PRK12648.1"/>
    <property type="match status" value="1"/>
</dbReference>
<name>A0A1W6CVP6_9RHOB</name>
<dbReference type="GO" id="GO:0005886">
    <property type="term" value="C:plasma membrane"/>
    <property type="evidence" value="ECO:0007669"/>
    <property type="project" value="UniProtKB-SubCell"/>
</dbReference>
<feature type="transmembrane region" description="Helical" evidence="11">
    <location>
        <begin position="789"/>
        <end position="812"/>
    </location>
</feature>
<dbReference type="Pfam" id="PF13244">
    <property type="entry name" value="MbhD"/>
    <property type="match status" value="1"/>
</dbReference>
<evidence type="ECO:0000256" key="10">
    <source>
        <dbReference type="RuleBase" id="RU000320"/>
    </source>
</evidence>
<dbReference type="OrthoDB" id="9811798at2"/>
<feature type="transmembrane region" description="Helical" evidence="11">
    <location>
        <begin position="406"/>
        <end position="430"/>
    </location>
</feature>
<feature type="transmembrane region" description="Helical" evidence="11">
    <location>
        <begin position="562"/>
        <end position="582"/>
    </location>
</feature>
<feature type="transmembrane region" description="Helical" evidence="11">
    <location>
        <begin position="594"/>
        <end position="616"/>
    </location>
</feature>
<evidence type="ECO:0000259" key="14">
    <source>
        <dbReference type="Pfam" id="PF04039"/>
    </source>
</evidence>
<evidence type="ECO:0000259" key="13">
    <source>
        <dbReference type="Pfam" id="PF00662"/>
    </source>
</evidence>
<accession>A0A1W6CVP6</accession>
<sequence length="944" mass="99148">MSPALIAALPFIGALLPGLMVRAGRSAAASACAAASALALLGLLLHAPAITAGEVIATRIQWMPQIGLNADFRLDGLGLLFGIMILGIGLLVILYARHYLSQADAAGPFFTWLMLFQGAMTGIVLSDNILMMLVFWELTSLSSFMLIGFWKHLPEGRQGARMALTVTGLGGLAMIAGCLMLGQVAGSYRLSDILAVRGAIQGSPLYLPALVLILIGAFTKSAQFPFHFWLPRAMAAPTPVSAYLHSATMVKAGIFLMARLWPVLAGTPEWTGIVATAGLVTMLAGAVIALFQDDLKGLLAYSTISHLGLITMLLGLGTEEAAVAAVFHIIAHATFKAALFMAAGIVDHEAHTRSIARLGGLRRLMPLTFAIVLVAALSMAGIPPFSGFISKELMLENAARADLGGMAWLVGALATLGALVSVAYSLRMIVHVFLGPVRQDHPAPPHDPGIGLWLAPALLAALVVVGGLAPNLTLGWLVEAAAAAVTGAHPHPHFALWHGFTPALKMSLAAILGGAALLALWRPANGLRLALPRPDAGAIFDDMTGTAAAWARRFTSGVTNGSMSRALALLMLTATAAGFAAWQTGRAGPEVRPMLPVTPIAALGWVMAMLATGTMVALHRRRILALVLVGIVGLIVSCAFVYLSAPDLALTQITVEVVTVMLLLLALNFLPKRTVLDTGNVKRGADAFVAALTGLGVGILAYAIMRRDFAFPSIKDYMLATSHDLGGGDNVVNVILVDFRGYDTYGEITVLGIAALTIFALTETLLAGRSGRRLSAWKGDMRRAGDRHPLMLVVATRVLLPISLVVGLYIFLRGHNAPGGGFVAGLIVSVALVMQYMASGFAWAMQRQNIPYHTLIGLGVLCAGITGAGAWFAGKPFLTSAFGYVHLIGVEPFELATAMGFDTGVFLAVVGAVMLALNSLSRIARAAGQRVNAEPMDIHPERPR</sequence>
<dbReference type="PRINTS" id="PR01435">
    <property type="entry name" value="NPOXDRDTASE5"/>
</dbReference>
<evidence type="ECO:0000256" key="5">
    <source>
        <dbReference type="ARBA" id="ARBA00022475"/>
    </source>
</evidence>
<keyword evidence="3" id="KW-0813">Transport</keyword>
<evidence type="ECO:0000256" key="8">
    <source>
        <dbReference type="ARBA" id="ARBA00023065"/>
    </source>
</evidence>
<keyword evidence="6 10" id="KW-0812">Transmembrane</keyword>
<feature type="transmembrane region" description="Helical" evidence="11">
    <location>
        <begin position="893"/>
        <end position="917"/>
    </location>
</feature>
<evidence type="ECO:0000256" key="1">
    <source>
        <dbReference type="ARBA" id="ARBA00002378"/>
    </source>
</evidence>
<protein>
    <submittedName>
        <fullName evidence="17">Monovalent cation/H+ antiporter subunit A</fullName>
    </submittedName>
</protein>
<dbReference type="RefSeq" id="WP_085376977.1">
    <property type="nucleotide sequence ID" value="NZ_CP020612.1"/>
</dbReference>
<feature type="transmembrane region" description="Helical" evidence="11">
    <location>
        <begin position="818"/>
        <end position="838"/>
    </location>
</feature>
<dbReference type="InterPro" id="IPR046806">
    <property type="entry name" value="MrpA_C/MbhE"/>
</dbReference>
<feature type="domain" description="NADH-Ubiquinone oxidoreductase (complex I) chain 5 N-terminal" evidence="13">
    <location>
        <begin position="63"/>
        <end position="105"/>
    </location>
</feature>
<keyword evidence="18" id="KW-1185">Reference proteome</keyword>
<feature type="transmembrane region" description="Helical" evidence="11">
    <location>
        <begin position="298"/>
        <end position="316"/>
    </location>
</feature>
<dbReference type="EMBL" id="CP020612">
    <property type="protein sequence ID" value="ARJ68869.1"/>
    <property type="molecule type" value="Genomic_DNA"/>
</dbReference>
<evidence type="ECO:0000313" key="18">
    <source>
        <dbReference type="Proteomes" id="UP000193017"/>
    </source>
</evidence>
<dbReference type="KEGG" id="pcon:B0A89_03695"/>
<feature type="transmembrane region" description="Helical" evidence="11">
    <location>
        <begin position="103"/>
        <end position="123"/>
    </location>
</feature>
<feature type="transmembrane region" description="Helical" evidence="11">
    <location>
        <begin position="242"/>
        <end position="264"/>
    </location>
</feature>
<evidence type="ECO:0000313" key="17">
    <source>
        <dbReference type="EMBL" id="ARJ68869.1"/>
    </source>
</evidence>
<dbReference type="Proteomes" id="UP000193017">
    <property type="component" value="Chromosome"/>
</dbReference>
<feature type="transmembrane region" description="Helical" evidence="11">
    <location>
        <begin position="77"/>
        <end position="96"/>
    </location>
</feature>
<evidence type="ECO:0000256" key="3">
    <source>
        <dbReference type="ARBA" id="ARBA00022448"/>
    </source>
</evidence>
<evidence type="ECO:0000259" key="12">
    <source>
        <dbReference type="Pfam" id="PF00361"/>
    </source>
</evidence>
<feature type="transmembrane region" description="Helical" evidence="11">
    <location>
        <begin position="687"/>
        <end position="705"/>
    </location>
</feature>
<evidence type="ECO:0000256" key="9">
    <source>
        <dbReference type="ARBA" id="ARBA00023136"/>
    </source>
</evidence>
<evidence type="ECO:0000256" key="2">
    <source>
        <dbReference type="ARBA" id="ARBA00004651"/>
    </source>
</evidence>
<dbReference type="PRINTS" id="PR01434">
    <property type="entry name" value="NADHDHGNASE5"/>
</dbReference>
<dbReference type="PANTHER" id="PTHR43373">
    <property type="entry name" value="NA(+)/H(+) ANTIPORTER SUBUNIT"/>
    <property type="match status" value="1"/>
</dbReference>
<feature type="domain" description="Na+/H+ antiporter MnhB subunit-related protein" evidence="14">
    <location>
        <begin position="792"/>
        <end position="914"/>
    </location>
</feature>
<feature type="transmembrane region" description="Helical" evidence="11">
    <location>
        <begin position="270"/>
        <end position="291"/>
    </location>
</feature>
<feature type="transmembrane region" description="Helical" evidence="11">
    <location>
        <begin position="850"/>
        <end position="873"/>
    </location>
</feature>
<feature type="domain" description="MrpA C-terminal/MbhD" evidence="15">
    <location>
        <begin position="608"/>
        <end position="672"/>
    </location>
</feature>
<evidence type="ECO:0000256" key="6">
    <source>
        <dbReference type="ARBA" id="ARBA00022692"/>
    </source>
</evidence>
<dbReference type="Pfam" id="PF20501">
    <property type="entry name" value="MbhE"/>
    <property type="match status" value="1"/>
</dbReference>
<reference evidence="17 18" key="1">
    <citation type="submission" date="2017-03" db="EMBL/GenBank/DDBJ databases">
        <title>Genome sequence of Paracoccus contaminans isolated from a water microcosm.</title>
        <authorList>
            <person name="Aurass P."/>
            <person name="Karste S."/>
            <person name="Trost E."/>
            <person name="Glaeser S.P."/>
            <person name="Kaempfer P."/>
            <person name="Flieger A."/>
        </authorList>
    </citation>
    <scope>NUCLEOTIDE SEQUENCE [LARGE SCALE GENOMIC DNA]</scope>
    <source>
        <strain evidence="18">RKI 16-01929T\LMG 29738T\CCM 8701T\CIP 111112T</strain>
    </source>
</reference>
<dbReference type="InterPro" id="IPR025383">
    <property type="entry name" value="MrpA_C/MbhD"/>
</dbReference>
<keyword evidence="8" id="KW-0406">Ion transport</keyword>
<keyword evidence="5" id="KW-1003">Cell membrane</keyword>
<feature type="transmembrane region" description="Helical" evidence="11">
    <location>
        <begin position="322"/>
        <end position="346"/>
    </location>
</feature>
<feature type="transmembrane region" description="Helical" evidence="11">
    <location>
        <begin position="205"/>
        <end position="230"/>
    </location>
</feature>
<comment type="function">
    <text evidence="1">NDH-1 shuttles electrons from NADH, via FMN and iron-sulfur (Fe-S) centers, to quinones in the respiratory chain. The immediate electron acceptor for the enzyme in this species is believed to be ubiquinone. Couples the redox reaction to proton translocation (for every two electrons transferred, four hydrogen ions are translocated across the cytoplasmic membrane), and thus conserves the redox energy in a proton gradient.</text>
</comment>
<keyword evidence="9 11" id="KW-0472">Membrane</keyword>
<evidence type="ECO:0000256" key="7">
    <source>
        <dbReference type="ARBA" id="ARBA00022989"/>
    </source>
</evidence>
<organism evidence="17 18">
    <name type="scientific">Paracoccus contaminans</name>
    <dbReference type="NCBI Taxonomy" id="1945662"/>
    <lineage>
        <taxon>Bacteria</taxon>
        <taxon>Pseudomonadati</taxon>
        <taxon>Pseudomonadota</taxon>
        <taxon>Alphaproteobacteria</taxon>
        <taxon>Rhodobacterales</taxon>
        <taxon>Paracoccaceae</taxon>
        <taxon>Paracoccus</taxon>
    </lineage>
</organism>
<dbReference type="Pfam" id="PF00361">
    <property type="entry name" value="Proton_antipo_M"/>
    <property type="match status" value="1"/>
</dbReference>
<feature type="transmembrane region" description="Helical" evidence="11">
    <location>
        <begin position="129"/>
        <end position="150"/>
    </location>
</feature>
<dbReference type="Pfam" id="PF00662">
    <property type="entry name" value="Proton_antipo_N"/>
    <property type="match status" value="1"/>
</dbReference>
<dbReference type="InterPro" id="IPR050616">
    <property type="entry name" value="CPA3_Na-H_Antiporter_A"/>
</dbReference>
<dbReference type="PANTHER" id="PTHR43373:SF1">
    <property type="entry name" value="NA(+)_H(+) ANTIPORTER SUBUNIT A"/>
    <property type="match status" value="1"/>
</dbReference>
<feature type="domain" description="MrpA C-terminal/MbhE" evidence="16">
    <location>
        <begin position="682"/>
        <end position="762"/>
    </location>
</feature>
<dbReference type="Pfam" id="PF04039">
    <property type="entry name" value="MnhB"/>
    <property type="match status" value="1"/>
</dbReference>
<evidence type="ECO:0000259" key="16">
    <source>
        <dbReference type="Pfam" id="PF20501"/>
    </source>
</evidence>
<feature type="transmembrane region" description="Helical" evidence="11">
    <location>
        <begin position="649"/>
        <end position="667"/>
    </location>
</feature>
<feature type="transmembrane region" description="Helical" evidence="11">
    <location>
        <begin position="450"/>
        <end position="469"/>
    </location>
</feature>
<proteinExistence type="predicted"/>
<keyword evidence="4" id="KW-0050">Antiport</keyword>
<evidence type="ECO:0000256" key="11">
    <source>
        <dbReference type="SAM" id="Phobius"/>
    </source>
</evidence>
<dbReference type="AlphaFoldDB" id="A0A1W6CVP6"/>
<dbReference type="GO" id="GO:0006811">
    <property type="term" value="P:monoatomic ion transport"/>
    <property type="evidence" value="ECO:0007669"/>
    <property type="project" value="UniProtKB-KW"/>
</dbReference>
<feature type="transmembrane region" description="Helical" evidence="11">
    <location>
        <begin position="503"/>
        <end position="521"/>
    </location>
</feature>